<evidence type="ECO:0000256" key="1">
    <source>
        <dbReference type="ARBA" id="ARBA00004225"/>
    </source>
</evidence>
<keyword evidence="5" id="KW-0677">Repeat</keyword>
<dbReference type="OrthoDB" id="14252at2759"/>
<evidence type="ECO:0000256" key="9">
    <source>
        <dbReference type="PROSITE-ProRule" id="PRU00282"/>
    </source>
</evidence>
<evidence type="ECO:0000256" key="3">
    <source>
        <dbReference type="ARBA" id="ARBA00022448"/>
    </source>
</evidence>
<proteinExistence type="inferred from homology"/>
<keyword evidence="6" id="KW-1133">Transmembrane helix</keyword>
<keyword evidence="8 9" id="KW-0472">Membrane</keyword>
<feature type="repeat" description="Solcar" evidence="9">
    <location>
        <begin position="94"/>
        <end position="179"/>
    </location>
</feature>
<dbReference type="EMBL" id="JH767152">
    <property type="protein sequence ID" value="EQC35003.1"/>
    <property type="molecule type" value="Genomic_DNA"/>
</dbReference>
<dbReference type="PANTHER" id="PTHR45624:SF12">
    <property type="entry name" value="MITOCHONDRIAL ORNITHINE TRANSPORTER 1"/>
    <property type="match status" value="1"/>
</dbReference>
<evidence type="ECO:0000256" key="6">
    <source>
        <dbReference type="ARBA" id="ARBA00022989"/>
    </source>
</evidence>
<keyword evidence="3 10" id="KW-0813">Transport</keyword>
<evidence type="ECO:0000256" key="4">
    <source>
        <dbReference type="ARBA" id="ARBA00022692"/>
    </source>
</evidence>
<dbReference type="VEuPathDB" id="FungiDB:SDRG_07245"/>
<evidence type="ECO:0000256" key="10">
    <source>
        <dbReference type="RuleBase" id="RU000488"/>
    </source>
</evidence>
<dbReference type="GO" id="GO:0031966">
    <property type="term" value="C:mitochondrial membrane"/>
    <property type="evidence" value="ECO:0007669"/>
    <property type="project" value="UniProtKB-SubCell"/>
</dbReference>
<feature type="repeat" description="Solcar" evidence="9">
    <location>
        <begin position="3"/>
        <end position="86"/>
    </location>
</feature>
<dbReference type="RefSeq" id="XP_008611287.1">
    <property type="nucleotide sequence ID" value="XM_008613065.1"/>
</dbReference>
<dbReference type="InterPro" id="IPR018108">
    <property type="entry name" value="MCP_transmembrane"/>
</dbReference>
<dbReference type="GO" id="GO:0000064">
    <property type="term" value="F:L-ornithine transmembrane transporter activity"/>
    <property type="evidence" value="ECO:0007669"/>
    <property type="project" value="TreeGrafter"/>
</dbReference>
<comment type="subcellular location">
    <subcellularLocation>
        <location evidence="1">Mitochondrion membrane</location>
        <topology evidence="1">Multi-pass membrane protein</topology>
    </subcellularLocation>
</comment>
<evidence type="ECO:0000256" key="7">
    <source>
        <dbReference type="ARBA" id="ARBA00023128"/>
    </source>
</evidence>
<name>T0RRE3_SAPDV</name>
<reference evidence="11 12" key="1">
    <citation type="submission" date="2012-04" db="EMBL/GenBank/DDBJ databases">
        <title>The Genome Sequence of Saprolegnia declina VS20.</title>
        <authorList>
            <consortium name="The Broad Institute Genome Sequencing Platform"/>
            <person name="Russ C."/>
            <person name="Nusbaum C."/>
            <person name="Tyler B."/>
            <person name="van West P."/>
            <person name="Dieguez-Uribeondo J."/>
            <person name="de Bruijn I."/>
            <person name="Tripathy S."/>
            <person name="Jiang R."/>
            <person name="Young S.K."/>
            <person name="Zeng Q."/>
            <person name="Gargeya S."/>
            <person name="Fitzgerald M."/>
            <person name="Haas B."/>
            <person name="Abouelleil A."/>
            <person name="Alvarado L."/>
            <person name="Arachchi H.M."/>
            <person name="Berlin A."/>
            <person name="Chapman S.B."/>
            <person name="Goldberg J."/>
            <person name="Griggs A."/>
            <person name="Gujja S."/>
            <person name="Hansen M."/>
            <person name="Howarth C."/>
            <person name="Imamovic A."/>
            <person name="Larimer J."/>
            <person name="McCowen C."/>
            <person name="Montmayeur A."/>
            <person name="Murphy C."/>
            <person name="Neiman D."/>
            <person name="Pearson M."/>
            <person name="Priest M."/>
            <person name="Roberts A."/>
            <person name="Saif S."/>
            <person name="Shea T."/>
            <person name="Sisk P."/>
            <person name="Sykes S."/>
            <person name="Wortman J."/>
            <person name="Nusbaum C."/>
            <person name="Birren B."/>
        </authorList>
    </citation>
    <scope>NUCLEOTIDE SEQUENCE [LARGE SCALE GENOMIC DNA]</scope>
    <source>
        <strain evidence="11 12">VS20</strain>
    </source>
</reference>
<dbReference type="AlphaFoldDB" id="T0RRE3"/>
<dbReference type="PANTHER" id="PTHR45624">
    <property type="entry name" value="MITOCHONDRIAL BASIC AMINO ACIDS TRANSPORTER-RELATED"/>
    <property type="match status" value="1"/>
</dbReference>
<organism evidence="11 12">
    <name type="scientific">Saprolegnia diclina (strain VS20)</name>
    <dbReference type="NCBI Taxonomy" id="1156394"/>
    <lineage>
        <taxon>Eukaryota</taxon>
        <taxon>Sar</taxon>
        <taxon>Stramenopiles</taxon>
        <taxon>Oomycota</taxon>
        <taxon>Saprolegniomycetes</taxon>
        <taxon>Saprolegniales</taxon>
        <taxon>Saprolegniaceae</taxon>
        <taxon>Saprolegnia</taxon>
    </lineage>
</organism>
<dbReference type="eggNOG" id="KOG0763">
    <property type="taxonomic scope" value="Eukaryota"/>
</dbReference>
<dbReference type="Pfam" id="PF00153">
    <property type="entry name" value="Mito_carr"/>
    <property type="match status" value="3"/>
</dbReference>
<evidence type="ECO:0000256" key="5">
    <source>
        <dbReference type="ARBA" id="ARBA00022737"/>
    </source>
</evidence>
<dbReference type="InterPro" id="IPR050567">
    <property type="entry name" value="Mitochondrial_Carrier"/>
</dbReference>
<evidence type="ECO:0000256" key="2">
    <source>
        <dbReference type="ARBA" id="ARBA00006375"/>
    </source>
</evidence>
<evidence type="ECO:0000313" key="11">
    <source>
        <dbReference type="EMBL" id="EQC35003.1"/>
    </source>
</evidence>
<dbReference type="PROSITE" id="PS50920">
    <property type="entry name" value="SOLCAR"/>
    <property type="match status" value="3"/>
</dbReference>
<accession>T0RRE3</accession>
<gene>
    <name evidence="11" type="ORF">SDRG_07245</name>
</gene>
<comment type="similarity">
    <text evidence="2 10">Belongs to the mitochondrial carrier (TC 2.A.29) family.</text>
</comment>
<dbReference type="Gene3D" id="1.50.40.10">
    <property type="entry name" value="Mitochondrial carrier domain"/>
    <property type="match status" value="1"/>
</dbReference>
<feature type="repeat" description="Solcar" evidence="9">
    <location>
        <begin position="192"/>
        <end position="273"/>
    </location>
</feature>
<dbReference type="GO" id="GO:1990575">
    <property type="term" value="P:mitochondrial L-ornithine transmembrane transport"/>
    <property type="evidence" value="ECO:0007669"/>
    <property type="project" value="TreeGrafter"/>
</dbReference>
<sequence>MDLRETTAGTVGAICNVYAGLPFDVAKIRLQTQGPTPLYNGLVDVVTKTARAEGVRALWKGAIPAMSSAIAENSVLFTAHGALHRCFFGNQEDISTLHEALLGGGAGLFAAMAITPTEVIKCRLQTHHGPTSLGVVRCIQQVFQQYGVLGFTAGLPAVVLRDVPFAFFFFGAYQGYTAQLMKWQQVDSRHDLHPLAVMLAGGAAGSTGWSFVFPADVIKSHMQIGHISFREAATSIWKQHGPRGFYRGWNAAVLRSFPADGSLFLGVEMTHRLFALLEPLPVTPPSIAPVSLARDHGKAVRRTTSHAA</sequence>
<dbReference type="GeneID" id="19947972"/>
<evidence type="ECO:0000256" key="8">
    <source>
        <dbReference type="ARBA" id="ARBA00023136"/>
    </source>
</evidence>
<dbReference type="Proteomes" id="UP000030762">
    <property type="component" value="Unassembled WGS sequence"/>
</dbReference>
<protein>
    <submittedName>
        <fullName evidence="11">Uncharacterized protein</fullName>
    </submittedName>
</protein>
<dbReference type="InParanoid" id="T0RRE3"/>
<keyword evidence="4 9" id="KW-0812">Transmembrane</keyword>
<keyword evidence="7" id="KW-0496">Mitochondrion</keyword>
<dbReference type="OMA" id="IGHISFR"/>
<dbReference type="SUPFAM" id="SSF103506">
    <property type="entry name" value="Mitochondrial carrier"/>
    <property type="match status" value="1"/>
</dbReference>
<dbReference type="InterPro" id="IPR023395">
    <property type="entry name" value="MCP_dom_sf"/>
</dbReference>
<keyword evidence="12" id="KW-1185">Reference proteome</keyword>
<evidence type="ECO:0000313" key="12">
    <source>
        <dbReference type="Proteomes" id="UP000030762"/>
    </source>
</evidence>